<gene>
    <name evidence="1" type="ORF">FLK61_36490</name>
</gene>
<dbReference type="EMBL" id="CP041372">
    <property type="protein sequence ID" value="QKS72158.1"/>
    <property type="molecule type" value="Genomic_DNA"/>
</dbReference>
<accession>A0A859FH53</accession>
<proteinExistence type="predicted"/>
<reference evidence="2" key="1">
    <citation type="submission" date="2019-07" db="EMBL/GenBank/DDBJ databases">
        <title>Bacillus alkalisoli sp. nov. isolated from saline soil.</title>
        <authorList>
            <person name="Sun J.-Q."/>
            <person name="Xu L."/>
        </authorList>
    </citation>
    <scope>NUCLEOTIDE SEQUENCE [LARGE SCALE GENOMIC DNA]</scope>
    <source>
        <strain evidence="2">M4U3P1</strain>
    </source>
</reference>
<dbReference type="KEGG" id="psua:FLK61_36490"/>
<evidence type="ECO:0000313" key="1">
    <source>
        <dbReference type="EMBL" id="QKS72158.1"/>
    </source>
</evidence>
<evidence type="ECO:0000313" key="2">
    <source>
        <dbReference type="Proteomes" id="UP000318138"/>
    </source>
</evidence>
<keyword evidence="2" id="KW-1185">Reference proteome</keyword>
<protein>
    <submittedName>
        <fullName evidence="1">Uncharacterized protein</fullName>
    </submittedName>
</protein>
<sequence length="186" mass="21715">MAKEFELKFSHPFWQGDPNADLCSHGEVYLRICETVLVEPSDGEWNLNESALSLLRSVVMDFPRETVPDYYPVEIEKEEALLFHCGCFMLFCPINIGFHVHHMSDKVKLSHFHKDDGEEELPYHHVELSLKDYANEIYTFAKEAKKFFDNQPKCAADVELFEGQYQVFWNEYNVLLGEVEELVSKL</sequence>
<name>A0A859FH53_9BACI</name>
<organism evidence="1 2">
    <name type="scientific">Paenalkalicoccus suaedae</name>
    <dbReference type="NCBI Taxonomy" id="2592382"/>
    <lineage>
        <taxon>Bacteria</taxon>
        <taxon>Bacillati</taxon>
        <taxon>Bacillota</taxon>
        <taxon>Bacilli</taxon>
        <taxon>Bacillales</taxon>
        <taxon>Bacillaceae</taxon>
        <taxon>Paenalkalicoccus</taxon>
    </lineage>
</organism>
<dbReference type="AlphaFoldDB" id="A0A859FH53"/>
<dbReference type="RefSeq" id="WP_176010142.1">
    <property type="nucleotide sequence ID" value="NZ_CP041372.2"/>
</dbReference>
<dbReference type="Proteomes" id="UP000318138">
    <property type="component" value="Chromosome"/>
</dbReference>